<accession>B7QEG0</accession>
<name>B7QEG0_IXOSC</name>
<dbReference type="PaxDb" id="6945-B7QEG0"/>
<gene>
    <name evidence="2" type="ORF">IscW_ISCW022279</name>
</gene>
<feature type="compositionally biased region" description="Basic and acidic residues" evidence="1">
    <location>
        <begin position="28"/>
        <end position="46"/>
    </location>
</feature>
<dbReference type="Proteomes" id="UP000001555">
    <property type="component" value="Unassembled WGS sequence"/>
</dbReference>
<reference evidence="3" key="2">
    <citation type="submission" date="2020-05" db="UniProtKB">
        <authorList>
            <consortium name="EnsemblMetazoa"/>
        </authorList>
    </citation>
    <scope>IDENTIFICATION</scope>
    <source>
        <strain evidence="3">wikel</strain>
    </source>
</reference>
<protein>
    <submittedName>
        <fullName evidence="2 3">Uncharacterized protein</fullName>
    </submittedName>
</protein>
<dbReference type="EMBL" id="DS921134">
    <property type="protein sequence ID" value="EEC17242.1"/>
    <property type="molecule type" value="Genomic_DNA"/>
</dbReference>
<organism>
    <name type="scientific">Ixodes scapularis</name>
    <name type="common">Black-legged tick</name>
    <name type="synonym">Deer tick</name>
    <dbReference type="NCBI Taxonomy" id="6945"/>
    <lineage>
        <taxon>Eukaryota</taxon>
        <taxon>Metazoa</taxon>
        <taxon>Ecdysozoa</taxon>
        <taxon>Arthropoda</taxon>
        <taxon>Chelicerata</taxon>
        <taxon>Arachnida</taxon>
        <taxon>Acari</taxon>
        <taxon>Parasitiformes</taxon>
        <taxon>Ixodida</taxon>
        <taxon>Ixodoidea</taxon>
        <taxon>Ixodidae</taxon>
        <taxon>Ixodinae</taxon>
        <taxon>Ixodes</taxon>
    </lineage>
</organism>
<dbReference type="InParanoid" id="B7QEG0"/>
<dbReference type="AlphaFoldDB" id="B7QEG0"/>
<dbReference type="VEuPathDB" id="VectorBase:ISCI022279"/>
<feature type="region of interest" description="Disordered" evidence="1">
    <location>
        <begin position="1"/>
        <end position="46"/>
    </location>
</feature>
<feature type="region of interest" description="Disordered" evidence="1">
    <location>
        <begin position="60"/>
        <end position="94"/>
    </location>
</feature>
<feature type="compositionally biased region" description="Polar residues" evidence="1">
    <location>
        <begin position="60"/>
        <end position="75"/>
    </location>
</feature>
<dbReference type="HOGENOM" id="CLU_2388659_0_0_1"/>
<proteinExistence type="predicted"/>
<keyword evidence="4" id="KW-1185">Reference proteome</keyword>
<dbReference type="EMBL" id="ABJB010257984">
    <property type="status" value="NOT_ANNOTATED_CDS"/>
    <property type="molecule type" value="Genomic_DNA"/>
</dbReference>
<reference evidence="2 4" key="1">
    <citation type="submission" date="2008-03" db="EMBL/GenBank/DDBJ databases">
        <title>Annotation of Ixodes scapularis.</title>
        <authorList>
            <consortium name="Ixodes scapularis Genome Project Consortium"/>
            <person name="Caler E."/>
            <person name="Hannick L.I."/>
            <person name="Bidwell S."/>
            <person name="Joardar V."/>
            <person name="Thiagarajan M."/>
            <person name="Amedeo P."/>
            <person name="Galinsky K.J."/>
            <person name="Schobel S."/>
            <person name="Inman J."/>
            <person name="Hostetler J."/>
            <person name="Miller J."/>
            <person name="Hammond M."/>
            <person name="Megy K."/>
            <person name="Lawson D."/>
            <person name="Kodira C."/>
            <person name="Sutton G."/>
            <person name="Meyer J."/>
            <person name="Hill C.A."/>
            <person name="Birren B."/>
            <person name="Nene V."/>
            <person name="Collins F."/>
            <person name="Alarcon-Chaidez F."/>
            <person name="Wikel S."/>
            <person name="Strausberg R."/>
        </authorList>
    </citation>
    <scope>NUCLEOTIDE SEQUENCE [LARGE SCALE GENOMIC DNA]</scope>
    <source>
        <strain evidence="4">Wikel</strain>
        <strain evidence="2">Wikel colony</strain>
    </source>
</reference>
<evidence type="ECO:0000256" key="1">
    <source>
        <dbReference type="SAM" id="MobiDB-lite"/>
    </source>
</evidence>
<dbReference type="VEuPathDB" id="VectorBase:ISCW022279"/>
<evidence type="ECO:0000313" key="3">
    <source>
        <dbReference type="EnsemblMetazoa" id="ISCW022279-PA"/>
    </source>
</evidence>
<dbReference type="EnsemblMetazoa" id="ISCW022279-RA">
    <property type="protein sequence ID" value="ISCW022279-PA"/>
    <property type="gene ID" value="ISCW022279"/>
</dbReference>
<sequence length="94" mass="10208">MFEGKPEATDSRPDGDDCGAPNNFAERNSPDHARPREGGAGLTEKRESIMQSLVNVHARLNQTGVTPTGCPSGQSRRPAVRPMRIFHAPTINNQ</sequence>
<evidence type="ECO:0000313" key="2">
    <source>
        <dbReference type="EMBL" id="EEC17242.1"/>
    </source>
</evidence>
<evidence type="ECO:0000313" key="4">
    <source>
        <dbReference type="Proteomes" id="UP000001555"/>
    </source>
</evidence>
<feature type="compositionally biased region" description="Basic and acidic residues" evidence="1">
    <location>
        <begin position="1"/>
        <end position="15"/>
    </location>
</feature>